<reference evidence="2 3" key="1">
    <citation type="submission" date="2019-08" db="EMBL/GenBank/DDBJ databases">
        <title>Deep-cultivation of Planctomycetes and their phenomic and genomic characterization uncovers novel biology.</title>
        <authorList>
            <person name="Wiegand S."/>
            <person name="Jogler M."/>
            <person name="Boedeker C."/>
            <person name="Pinto D."/>
            <person name="Vollmers J."/>
            <person name="Rivas-Marin E."/>
            <person name="Kohn T."/>
            <person name="Peeters S.H."/>
            <person name="Heuer A."/>
            <person name="Rast P."/>
            <person name="Oberbeckmann S."/>
            <person name="Bunk B."/>
            <person name="Jeske O."/>
            <person name="Meyerdierks A."/>
            <person name="Storesund J.E."/>
            <person name="Kallscheuer N."/>
            <person name="Luecker S."/>
            <person name="Lage O.M."/>
            <person name="Pohl T."/>
            <person name="Merkel B.J."/>
            <person name="Hornburger P."/>
            <person name="Mueller R.-W."/>
            <person name="Bruemmer F."/>
            <person name="Labrenz M."/>
            <person name="Spormann A.M."/>
            <person name="Op den Camp H."/>
            <person name="Overmann J."/>
            <person name="Amann R."/>
            <person name="Jetten M.S.M."/>
            <person name="Mascher T."/>
            <person name="Medema M.H."/>
            <person name="Devos D.P."/>
            <person name="Kaster A.-K."/>
            <person name="Ovreas L."/>
            <person name="Rohde M."/>
            <person name="Galperin M.Y."/>
            <person name="Jogler C."/>
        </authorList>
    </citation>
    <scope>NUCLEOTIDE SEQUENCE [LARGE SCALE GENOMIC DNA]</scope>
    <source>
        <strain evidence="2 3">UC8</strain>
    </source>
</reference>
<keyword evidence="1" id="KW-1133">Transmembrane helix</keyword>
<organism evidence="2 3">
    <name type="scientific">Roseimaritima ulvae</name>
    <dbReference type="NCBI Taxonomy" id="980254"/>
    <lineage>
        <taxon>Bacteria</taxon>
        <taxon>Pseudomonadati</taxon>
        <taxon>Planctomycetota</taxon>
        <taxon>Planctomycetia</taxon>
        <taxon>Pirellulales</taxon>
        <taxon>Pirellulaceae</taxon>
        <taxon>Roseimaritima</taxon>
    </lineage>
</organism>
<dbReference type="Gene3D" id="3.40.50.1820">
    <property type="entry name" value="alpha/beta hydrolase"/>
    <property type="match status" value="1"/>
</dbReference>
<dbReference type="Proteomes" id="UP000325286">
    <property type="component" value="Chromosome"/>
</dbReference>
<dbReference type="InterPro" id="IPR029058">
    <property type="entry name" value="AB_hydrolase_fold"/>
</dbReference>
<feature type="transmembrane region" description="Helical" evidence="1">
    <location>
        <begin position="173"/>
        <end position="202"/>
    </location>
</feature>
<dbReference type="KEGG" id="rul:UC8_33930"/>
<accession>A0A5B9R589</accession>
<feature type="transmembrane region" description="Helical" evidence="1">
    <location>
        <begin position="142"/>
        <end position="161"/>
    </location>
</feature>
<evidence type="ECO:0000313" key="2">
    <source>
        <dbReference type="EMBL" id="QEG41373.1"/>
    </source>
</evidence>
<evidence type="ECO:0000256" key="1">
    <source>
        <dbReference type="SAM" id="Phobius"/>
    </source>
</evidence>
<dbReference type="AlphaFoldDB" id="A0A5B9R589"/>
<dbReference type="RefSeq" id="WP_068138346.1">
    <property type="nucleotide sequence ID" value="NZ_CP042914.1"/>
</dbReference>
<name>A0A5B9R589_9BACT</name>
<evidence type="ECO:0000313" key="3">
    <source>
        <dbReference type="Proteomes" id="UP000325286"/>
    </source>
</evidence>
<dbReference type="SUPFAM" id="SSF53474">
    <property type="entry name" value="alpha/beta-Hydrolases"/>
    <property type="match status" value="1"/>
</dbReference>
<proteinExistence type="predicted"/>
<sequence length="485" mass="54342">MSYLTTAHESVLCIHGTFAASESDHGRGWWQRGSVFWQRFAGKLPRGTGMLEDSETLFHWSGANTERDREQAAANLLAELQRRDAAARPYHLIGHSHGGSLIWAALRMACRRGVVLKGLRSWSTVGTPFLNKKSLKMLRWSSALRCVAGLLLAGPCVYLAAHLGRSIAAQPLAAYTSLQACGSLCLFVACLYVTLCMLSMVATPLLESWQIRQDEQLDRKAMELYGDRWMGLWSPDDEAINGLRATLDLPLSFVGRYAPREQVFASDRLHALGRPHQWLLGLFYNGVMQPVLNRIVTAQVIKTLQGNNRPGGKIVAVHPWPTENILGRPYPQLPGWLCERLVQRADQGARNMAPKLRQLLASSPLTATARLTESVSGSELVHTSYFDDEDVVSLLALHIAWATDNRSYLGQVNERWPQGVIWFSRFKASLGVRVSTAPQRGMTWEAETQRERDRRPAEVLSMYAEIEDLVRDEPVHDQPVRRKVA</sequence>
<evidence type="ECO:0008006" key="4">
    <source>
        <dbReference type="Google" id="ProtNLM"/>
    </source>
</evidence>
<keyword evidence="1" id="KW-0812">Transmembrane</keyword>
<protein>
    <recommendedName>
        <fullName evidence="4">Alpha/beta hydrolase family protein</fullName>
    </recommendedName>
</protein>
<dbReference type="OrthoDB" id="231913at2"/>
<gene>
    <name evidence="2" type="ORF">UC8_33930</name>
</gene>
<keyword evidence="1" id="KW-0472">Membrane</keyword>
<dbReference type="EMBL" id="CP042914">
    <property type="protein sequence ID" value="QEG41373.1"/>
    <property type="molecule type" value="Genomic_DNA"/>
</dbReference>
<keyword evidence="3" id="KW-1185">Reference proteome</keyword>